<dbReference type="PROSITE" id="PS50157">
    <property type="entry name" value="ZINC_FINGER_C2H2_2"/>
    <property type="match status" value="11"/>
</dbReference>
<keyword evidence="5" id="KW-0862">Zinc</keyword>
<dbReference type="PROSITE" id="PS00028">
    <property type="entry name" value="ZINC_FINGER_C2H2_1"/>
    <property type="match status" value="10"/>
</dbReference>
<feature type="domain" description="C2H2-type" evidence="9">
    <location>
        <begin position="641"/>
        <end position="668"/>
    </location>
</feature>
<dbReference type="InterPro" id="IPR013087">
    <property type="entry name" value="Znf_C2H2_type"/>
</dbReference>
<dbReference type="GO" id="GO:0045893">
    <property type="term" value="P:positive regulation of DNA-templated transcription"/>
    <property type="evidence" value="ECO:0007669"/>
    <property type="project" value="UniProtKB-ARBA"/>
</dbReference>
<evidence type="ECO:0000256" key="8">
    <source>
        <dbReference type="SAM" id="MobiDB-lite"/>
    </source>
</evidence>
<reference evidence="10" key="1">
    <citation type="submission" date="2017-09" db="EMBL/GenBank/DDBJ databases">
        <title>Contemporary evolution of a Lepidopteran species, Heliothis virescens, in response to modern agricultural practices.</title>
        <authorList>
            <person name="Fritz M.L."/>
            <person name="Deyonke A.M."/>
            <person name="Papanicolaou A."/>
            <person name="Micinski S."/>
            <person name="Westbrook J."/>
            <person name="Gould F."/>
        </authorList>
    </citation>
    <scope>NUCLEOTIDE SEQUENCE [LARGE SCALE GENOMIC DNA]</scope>
    <source>
        <strain evidence="10">HvINT-</strain>
        <tissue evidence="10">Whole body</tissue>
    </source>
</reference>
<feature type="domain" description="C2H2-type" evidence="9">
    <location>
        <begin position="754"/>
        <end position="782"/>
    </location>
</feature>
<evidence type="ECO:0000256" key="2">
    <source>
        <dbReference type="ARBA" id="ARBA00022723"/>
    </source>
</evidence>
<evidence type="ECO:0000259" key="9">
    <source>
        <dbReference type="PROSITE" id="PS50157"/>
    </source>
</evidence>
<keyword evidence="6" id="KW-0539">Nucleus</keyword>
<dbReference type="InterPro" id="IPR003656">
    <property type="entry name" value="Znf_BED"/>
</dbReference>
<dbReference type="AlphaFoldDB" id="A0A2A4IZQ4"/>
<evidence type="ECO:0000256" key="7">
    <source>
        <dbReference type="PROSITE-ProRule" id="PRU00042"/>
    </source>
</evidence>
<keyword evidence="4 7" id="KW-0863">Zinc-finger</keyword>
<evidence type="ECO:0000256" key="3">
    <source>
        <dbReference type="ARBA" id="ARBA00022737"/>
    </source>
</evidence>
<dbReference type="STRING" id="7102.A0A2A4IZQ4"/>
<dbReference type="GO" id="GO:0005634">
    <property type="term" value="C:nucleus"/>
    <property type="evidence" value="ECO:0007669"/>
    <property type="project" value="UniProtKB-SubCell"/>
</dbReference>
<accession>A0A2A4IZQ4</accession>
<evidence type="ECO:0000256" key="1">
    <source>
        <dbReference type="ARBA" id="ARBA00004123"/>
    </source>
</evidence>
<dbReference type="Pfam" id="PF02892">
    <property type="entry name" value="zf-BED"/>
    <property type="match status" value="1"/>
</dbReference>
<comment type="subcellular location">
    <subcellularLocation>
        <location evidence="1">Nucleus</location>
    </subcellularLocation>
</comment>
<sequence length="1017" mass="112758">MNNQCCFICNNRAGLSLRNASSLFGEHNTLSSGRKVSEVVSEIVCKPVVENKVHTNILCKKCYKTCNEYDCIQVRLQAIKKEFLEQFKLSLPNHNLDYENYERDVCNPTKPIPILGKKLVLPASKLQPIPPDLLLKVGKLASFSKPNLILPQIKPTTASTLNLKVTVGSSVLTQTIKTTTSKPVEKPSLDSNSILNSLTNALKDDIDSMTSSNMNQKNSILSFNVNSLPKDFLSGAVLTKIDKDDEDDEDGKVDGNNDDHPMEIDEDCLSVVPVTTAEGGNLVLKVEGLQTKSSPPEVSEYLNVELPALDADTDVTDAQKYILGKLEILNEDDDDDEGHADTDVTDAQKYILGKLEILNEDDDDDEGHADTDVTDAQKYILGKLEILNEDDDDDEGHTIVVDSENGEILRMVAGQKFIYEGGEISLVMPDDHQPEDGDHHDNGDSQDSNDESQIELQVSGDEETANAIIAAAQEQGGAFIKVESGEMFRVKSVSSTTSDGADADALQIVAQDGNMFRCLLCEKNESSTGTVCEADNMMRHLKTCHDARVYLCRFCGAVMRRRGHYAQHIATHATEAKSGARAAHRCGTCGKAFGSRTLLAEHANVHSGAKPHVCAVCGKAFASKYTHQAHLKTHAVRPRPYKCNQCGKSFLTQQNLNQHEKTHSGIKDFICNICNKAFSTQHNLEVHGVVHSGNKAFVCSVCGKAFARRAELRDHLRIHTGERPFSCDICGARFTQRSNLHSHRRATHFDDKRYHCDQCPKRFKRRRLLEYHIKASHTGERPLKCGLCQLSFVYPEHYKKHVRTHSGERPYVCEICGKSFNSRDNRNTHRFVHSDKKPYECVACGAGYMRKQLLYAHMNTSGHLAESIVVNQPRVIKVTENSSNSQTTDITNIESNSSKFDAIFETSELEASVKSVVKSETEVNLQDAKFFITDDKKLILQDSDKTTLNLIQEGDESTLLTIHNIGERAEGTILEAVDADQLGEQTEIVANDENGGMVRLIQIKLPDGNNGWVAINR</sequence>
<dbReference type="Pfam" id="PF00096">
    <property type="entry name" value="zf-C2H2"/>
    <property type="match status" value="6"/>
</dbReference>
<feature type="compositionally biased region" description="Basic and acidic residues" evidence="8">
    <location>
        <begin position="252"/>
        <end position="263"/>
    </location>
</feature>
<evidence type="ECO:0000256" key="5">
    <source>
        <dbReference type="ARBA" id="ARBA00022833"/>
    </source>
</evidence>
<dbReference type="GO" id="GO:0043565">
    <property type="term" value="F:sequence-specific DNA binding"/>
    <property type="evidence" value="ECO:0007669"/>
    <property type="project" value="UniProtKB-ARBA"/>
</dbReference>
<comment type="caution">
    <text evidence="10">The sequence shown here is derived from an EMBL/GenBank/DDBJ whole genome shotgun (WGS) entry which is preliminary data.</text>
</comment>
<feature type="domain" description="C2H2-type" evidence="9">
    <location>
        <begin position="839"/>
        <end position="868"/>
    </location>
</feature>
<dbReference type="GO" id="GO:0032502">
    <property type="term" value="P:developmental process"/>
    <property type="evidence" value="ECO:0007669"/>
    <property type="project" value="UniProtKB-ARBA"/>
</dbReference>
<feature type="domain" description="C2H2-type" evidence="9">
    <location>
        <begin position="725"/>
        <end position="753"/>
    </location>
</feature>
<dbReference type="FunFam" id="3.30.160.60:FF:001732">
    <property type="entry name" value="Zgc:162936"/>
    <property type="match status" value="1"/>
</dbReference>
<feature type="domain" description="C2H2-type" evidence="9">
    <location>
        <begin position="811"/>
        <end position="838"/>
    </location>
</feature>
<feature type="compositionally biased region" description="Basic and acidic residues" evidence="8">
    <location>
        <begin position="429"/>
        <end position="443"/>
    </location>
</feature>
<dbReference type="SUPFAM" id="SSF57667">
    <property type="entry name" value="beta-beta-alpha zinc fingers"/>
    <property type="match status" value="5"/>
</dbReference>
<feature type="region of interest" description="Disordered" evidence="8">
    <location>
        <begin position="427"/>
        <end position="460"/>
    </location>
</feature>
<dbReference type="InterPro" id="IPR050826">
    <property type="entry name" value="Krueppel_C2H2_ZnFinger"/>
</dbReference>
<dbReference type="FunFam" id="3.30.160.60:FF:000512">
    <property type="entry name" value="zinc finger protein 197 isoform X1"/>
    <property type="match status" value="1"/>
</dbReference>
<keyword evidence="3" id="KW-0677">Repeat</keyword>
<dbReference type="Pfam" id="PF13912">
    <property type="entry name" value="zf-C2H2_6"/>
    <property type="match status" value="1"/>
</dbReference>
<dbReference type="PANTHER" id="PTHR24377">
    <property type="entry name" value="IP01015P-RELATED"/>
    <property type="match status" value="1"/>
</dbReference>
<dbReference type="EMBL" id="NWSH01004703">
    <property type="protein sequence ID" value="PCG64754.1"/>
    <property type="molecule type" value="Genomic_DNA"/>
</dbReference>
<keyword evidence="2" id="KW-0479">Metal-binding</keyword>
<dbReference type="FunFam" id="3.30.160.60:FF:000202">
    <property type="entry name" value="Zinc finger protein 574"/>
    <property type="match status" value="1"/>
</dbReference>
<feature type="domain" description="C2H2-type" evidence="9">
    <location>
        <begin position="697"/>
        <end position="724"/>
    </location>
</feature>
<organism evidence="10">
    <name type="scientific">Heliothis virescens</name>
    <name type="common">Tobacco budworm moth</name>
    <dbReference type="NCBI Taxonomy" id="7102"/>
    <lineage>
        <taxon>Eukaryota</taxon>
        <taxon>Metazoa</taxon>
        <taxon>Ecdysozoa</taxon>
        <taxon>Arthropoda</taxon>
        <taxon>Hexapoda</taxon>
        <taxon>Insecta</taxon>
        <taxon>Pterygota</taxon>
        <taxon>Neoptera</taxon>
        <taxon>Endopterygota</taxon>
        <taxon>Lepidoptera</taxon>
        <taxon>Glossata</taxon>
        <taxon>Ditrysia</taxon>
        <taxon>Noctuoidea</taxon>
        <taxon>Noctuidae</taxon>
        <taxon>Heliothinae</taxon>
        <taxon>Heliothis</taxon>
    </lineage>
</organism>
<dbReference type="InterPro" id="IPR036236">
    <property type="entry name" value="Znf_C2H2_sf"/>
</dbReference>
<feature type="domain" description="C2H2-type" evidence="9">
    <location>
        <begin position="550"/>
        <end position="577"/>
    </location>
</feature>
<evidence type="ECO:0000313" key="10">
    <source>
        <dbReference type="EMBL" id="PCG64754.1"/>
    </source>
</evidence>
<dbReference type="FunFam" id="3.30.160.60:FF:000110">
    <property type="entry name" value="Zinc finger protein-like"/>
    <property type="match status" value="1"/>
</dbReference>
<proteinExistence type="predicted"/>
<feature type="domain" description="C2H2-type" evidence="9">
    <location>
        <begin position="584"/>
        <end position="611"/>
    </location>
</feature>
<protein>
    <recommendedName>
        <fullName evidence="9">C2H2-type domain-containing protein</fullName>
    </recommendedName>
</protein>
<dbReference type="GO" id="GO:0005694">
    <property type="term" value="C:chromosome"/>
    <property type="evidence" value="ECO:0007669"/>
    <property type="project" value="UniProtKB-ARBA"/>
</dbReference>
<dbReference type="GO" id="GO:0008270">
    <property type="term" value="F:zinc ion binding"/>
    <property type="evidence" value="ECO:0007669"/>
    <property type="project" value="UniProtKB-KW"/>
</dbReference>
<dbReference type="FunFam" id="3.30.160.60:FF:000446">
    <property type="entry name" value="Zinc finger protein"/>
    <property type="match status" value="1"/>
</dbReference>
<dbReference type="Gene3D" id="3.30.160.60">
    <property type="entry name" value="Classic Zinc Finger"/>
    <property type="match status" value="10"/>
</dbReference>
<name>A0A2A4IZQ4_HELVI</name>
<gene>
    <name evidence="10" type="ORF">B5V51_10155</name>
</gene>
<evidence type="ECO:0000256" key="4">
    <source>
        <dbReference type="ARBA" id="ARBA00022771"/>
    </source>
</evidence>
<evidence type="ECO:0000256" key="6">
    <source>
        <dbReference type="ARBA" id="ARBA00023242"/>
    </source>
</evidence>
<feature type="domain" description="C2H2-type" evidence="9">
    <location>
        <begin position="783"/>
        <end position="810"/>
    </location>
</feature>
<feature type="domain" description="C2H2-type" evidence="9">
    <location>
        <begin position="669"/>
        <end position="696"/>
    </location>
</feature>
<feature type="domain" description="C2H2-type" evidence="9">
    <location>
        <begin position="612"/>
        <end position="639"/>
    </location>
</feature>
<dbReference type="SMART" id="SM00355">
    <property type="entry name" value="ZnF_C2H2"/>
    <property type="match status" value="12"/>
</dbReference>
<feature type="region of interest" description="Disordered" evidence="8">
    <location>
        <begin position="243"/>
        <end position="263"/>
    </location>
</feature>